<dbReference type="InterPro" id="IPR029617">
    <property type="entry name" value="Snt2"/>
</dbReference>
<feature type="domain" description="PHD-type" evidence="11">
    <location>
        <begin position="1201"/>
        <end position="1321"/>
    </location>
</feature>
<dbReference type="FunFam" id="3.30.40.10:FF:000899">
    <property type="entry name" value="PHD finger and BAH domain-containing protein"/>
    <property type="match status" value="1"/>
</dbReference>
<feature type="domain" description="PHD-type" evidence="7">
    <location>
        <begin position="532"/>
        <end position="584"/>
    </location>
</feature>
<feature type="compositionally biased region" description="Pro residues" evidence="6">
    <location>
        <begin position="1727"/>
        <end position="1739"/>
    </location>
</feature>
<dbReference type="PANTHER" id="PTHR47672:SF1">
    <property type="entry name" value="E3 UBIQUITIN-PROTEIN LIGASE SNT2"/>
    <property type="match status" value="1"/>
</dbReference>
<evidence type="ECO:0000256" key="4">
    <source>
        <dbReference type="ARBA" id="ARBA00023242"/>
    </source>
</evidence>
<dbReference type="GO" id="GO:0008270">
    <property type="term" value="F:zinc ion binding"/>
    <property type="evidence" value="ECO:0007669"/>
    <property type="project" value="UniProtKB-KW"/>
</dbReference>
<dbReference type="InterPro" id="IPR001965">
    <property type="entry name" value="Znf_PHD"/>
</dbReference>
<accession>A0A2U3EIT1</accession>
<dbReference type="FunFam" id="1.10.10.60:FF:000377">
    <property type="entry name" value="DNA-binding E3 ubiquitin-protein ligase"/>
    <property type="match status" value="1"/>
</dbReference>
<evidence type="ECO:0000256" key="6">
    <source>
        <dbReference type="SAM" id="MobiDB-lite"/>
    </source>
</evidence>
<keyword evidence="4" id="KW-0539">Nucleus</keyword>
<keyword evidence="2 5" id="KW-0863">Zinc-finger</keyword>
<feature type="region of interest" description="Disordered" evidence="6">
    <location>
        <begin position="589"/>
        <end position="609"/>
    </location>
</feature>
<feature type="domain" description="ELM2" evidence="9">
    <location>
        <begin position="672"/>
        <end position="817"/>
    </location>
</feature>
<dbReference type="Pfam" id="PF01426">
    <property type="entry name" value="BAH"/>
    <property type="match status" value="1"/>
</dbReference>
<dbReference type="Gene3D" id="3.30.40.10">
    <property type="entry name" value="Zinc/RING finger domain, C3HC4 (zinc finger)"/>
    <property type="match status" value="3"/>
</dbReference>
<dbReference type="CDD" id="cd15497">
    <property type="entry name" value="PHD1_Snt2p_like"/>
    <property type="match status" value="1"/>
</dbReference>
<dbReference type="Gene3D" id="1.10.10.60">
    <property type="entry name" value="Homeodomain-like"/>
    <property type="match status" value="1"/>
</dbReference>
<feature type="compositionally biased region" description="Gly residues" evidence="6">
    <location>
        <begin position="286"/>
        <end position="295"/>
    </location>
</feature>
<dbReference type="FunFam" id="2.30.30.490:FF:000018">
    <property type="entry name" value="Lid2 complex component snt2"/>
    <property type="match status" value="1"/>
</dbReference>
<sequence>MQGSALAGTAEVLVPLAPSHPCSGTSVDVPFEPGPRAVTSGAPGRFLALPASGNHGLLCLFFYLPLFQLRPLPTPYLTLARRVRRRNLFIVYPREVSVASTLTFSPFTLIHPFALGAAALSLTRSSHTRSRMTAWACLRSLSASNPRSRSERLVPWHSKIQESKATDSDAQQPGASESLRASSGSDPGSKEGGAEMAAPYGTRSRNRTGNARINYAEDKDIEMDNYDYYHSKTNPDGSGKKPSRQSTAAANGDGPLRGSGSRKLGLDDGKSAGSSQNGSREQSSSNGGGGGGGGSSTAASQPAQASVALQPSSRKRKATTTQSATASSMSSPAVMSTKRIGNAMQVTGPPLRETNLMTFEHSNARPENGRMKADDGTVLEPNDHVYLVCEPPGEPYYLGRIMEFLHAGNDTSRPVDAVRINWFYRPKDIGRKAVDTRQVFATMHSDISPLTALRGKCRIMHRGEIDSMDQFRKTPDSFWYEKLYDRYIQKNYDLIPTASIVNVPDKVKKVLDERWKFVLVEQGRGKELTSAVKLCKRCSGYCASNDSVDCAVCHNTYHMNCVRPPLLKKPSRGFAWSCAACSRAQERKLEARNTPSGTDANGDLEDDELLDDEDEDAQGIETDRTTPADEEHHHQGTAEQIYQASLWPWRYLGMHCKPEDALDYDDRIYPRASTRIGPRHQANVTPWPGRPVEYVKPLEVRRGPRGPKISKEALDAEKALRGKRPKWVQDQPPGYVARGEDHDENDPNATSTLLWKPPTQDKISDEDVKDYMKKAQVFAKKLGLPERSTNLQDIALETLFQHDYDPSTALQDLPDTEQGVFKEPLLTPAEQKKFEEGVAKYGSELHLVMKHVKTMTPGEVVRYYYTWKKTERGQQVWGSFAGRKGKKHARRAEEAANKLADDVADHEDDSAFDTAKAAEKKRSFICQFCSTTTSRQWRRAPNASSGLVGDNANKGNGKDKGNQYVTALCRRCAELWRRYGIRFEEMEEVAKKVAQSGGRAWKRKQDEELLKELQAAQEMGLMTPDRDVTPMSGSLNAGQEPPRKKLKGAPGPADKDQDSAYSDGGGVPGSGLSKKKDKYTESTPIPEMPKPRVLPCAICDQMEPLGEQHISCRECRLTVHRNCYGIMDNRMQGKWICDMCSNDKNPQLSIQYKCVLCPVEHTEQDFVEQPKLTHHKKKMSEKDRERERLEVQQARKAAEYYRKQQEDLNRPVNPREPLKRTADNNWVHVTCAVWTPEVKFGNAKALEPSEGIPSIPRSRYDEVCQACNQQGGACVSCHQCRVPYHVECARQQGHLLGFDVSPVKGSRRDQFNVVTLNGETGTMSAVLWCKDHIPTKTIAHHMHEMVTESGLNALQFYVQNYKQADLTLTGTVRKANLMMNAAKVSGVPTQPSGPRRTSIAGTTTTIANGAGPPARNGEPTEAATNALQPGEKVCITCGIDVTPKWWPIDDSQERKLTNGHHGVLGSEARKFVEQRKFQCHQCRKAPRTSKSFVPQHSPPVPEPPRSSHAMPPAPVTAVPPLRSPPAPPSDYRPLRSEIHSLLHHPTPNERPPPPAPVTAAVPQHMDSRPPAVTHPYGAAPHPRSFSEWPHLSRRQHGSPPRHLNGGPPPLHGGPPAPPPLSNLTSLRPPAMTAPPPVAPLSVGHHHAHGSPVYGNGLPPSPRRLNGPAPPAPYVPPYHAAPSHPPPPPPNRSPSLSNGVPSSRYESSPHGMHPHPQISPYPGSHGSPPMPRNGPPPTLEPPGSAGSMASRPPESRPASGASASPSLRNLLS</sequence>
<organism evidence="12 13">
    <name type="scientific">Purpureocillium lilacinum</name>
    <name type="common">Paecilomyces lilacinus</name>
    <dbReference type="NCBI Taxonomy" id="33203"/>
    <lineage>
        <taxon>Eukaryota</taxon>
        <taxon>Fungi</taxon>
        <taxon>Dikarya</taxon>
        <taxon>Ascomycota</taxon>
        <taxon>Pezizomycotina</taxon>
        <taxon>Sordariomycetes</taxon>
        <taxon>Hypocreomycetidae</taxon>
        <taxon>Hypocreales</taxon>
        <taxon>Ophiocordycipitaceae</taxon>
        <taxon>Purpureocillium</taxon>
    </lineage>
</organism>
<evidence type="ECO:0000256" key="2">
    <source>
        <dbReference type="ARBA" id="ARBA00022771"/>
    </source>
</evidence>
<dbReference type="SMART" id="SM00717">
    <property type="entry name" value="SANT"/>
    <property type="match status" value="1"/>
</dbReference>
<dbReference type="PROSITE" id="PS51293">
    <property type="entry name" value="SANT"/>
    <property type="match status" value="1"/>
</dbReference>
<keyword evidence="3" id="KW-0862">Zinc</keyword>
<dbReference type="Proteomes" id="UP000245956">
    <property type="component" value="Unassembled WGS sequence"/>
</dbReference>
<evidence type="ECO:0000256" key="5">
    <source>
        <dbReference type="PROSITE-ProRule" id="PRU00146"/>
    </source>
</evidence>
<dbReference type="Gene3D" id="4.10.1240.50">
    <property type="match status" value="1"/>
</dbReference>
<dbReference type="PROSITE" id="PS51038">
    <property type="entry name" value="BAH"/>
    <property type="match status" value="1"/>
</dbReference>
<feature type="compositionally biased region" description="Pro residues" evidence="6">
    <location>
        <begin position="1682"/>
        <end position="1691"/>
    </location>
</feature>
<feature type="compositionally biased region" description="Low complexity" evidence="6">
    <location>
        <begin position="319"/>
        <end position="336"/>
    </location>
</feature>
<dbReference type="PROSITE" id="PS51156">
    <property type="entry name" value="ELM2"/>
    <property type="match status" value="1"/>
</dbReference>
<dbReference type="InterPro" id="IPR034732">
    <property type="entry name" value="EPHD"/>
</dbReference>
<dbReference type="SUPFAM" id="SSF46689">
    <property type="entry name" value="Homeodomain-like"/>
    <property type="match status" value="1"/>
</dbReference>
<dbReference type="InterPro" id="IPR001005">
    <property type="entry name" value="SANT/Myb"/>
</dbReference>
<feature type="compositionally biased region" description="Pro residues" evidence="6">
    <location>
        <begin position="1521"/>
        <end position="1530"/>
    </location>
</feature>
<feature type="compositionally biased region" description="Polar residues" evidence="6">
    <location>
        <begin position="168"/>
        <end position="186"/>
    </location>
</feature>
<feature type="region of interest" description="Disordered" evidence="6">
    <location>
        <begin position="941"/>
        <end position="960"/>
    </location>
</feature>
<dbReference type="InterPro" id="IPR017884">
    <property type="entry name" value="SANT_dom"/>
</dbReference>
<reference evidence="12 13" key="1">
    <citation type="journal article" date="2016" name="Front. Microbiol.">
        <title>Genome and transcriptome sequences reveal the specific parasitism of the nematophagous Purpureocillium lilacinum 36-1.</title>
        <authorList>
            <person name="Xie J."/>
            <person name="Li S."/>
            <person name="Mo C."/>
            <person name="Xiao X."/>
            <person name="Peng D."/>
            <person name="Wang G."/>
            <person name="Xiao Y."/>
        </authorList>
    </citation>
    <scope>NUCLEOTIDE SEQUENCE [LARGE SCALE GENOMIC DNA]</scope>
    <source>
        <strain evidence="12 13">36-1</strain>
    </source>
</reference>
<dbReference type="SMART" id="SM01189">
    <property type="entry name" value="ELM2"/>
    <property type="match status" value="1"/>
</dbReference>
<dbReference type="SUPFAM" id="SSF57903">
    <property type="entry name" value="FYVE/PHD zinc finger"/>
    <property type="match status" value="2"/>
</dbReference>
<dbReference type="InterPro" id="IPR019787">
    <property type="entry name" value="Znf_PHD-finger"/>
</dbReference>
<protein>
    <submittedName>
        <fullName evidence="12">Bromo adjacent homology (BAH) domain protein</fullName>
    </submittedName>
</protein>
<evidence type="ECO:0000259" key="10">
    <source>
        <dbReference type="PROSITE" id="PS51293"/>
    </source>
</evidence>
<dbReference type="GO" id="GO:0003682">
    <property type="term" value="F:chromatin binding"/>
    <property type="evidence" value="ECO:0007669"/>
    <property type="project" value="InterPro"/>
</dbReference>
<dbReference type="Gene3D" id="2.30.30.490">
    <property type="match status" value="1"/>
</dbReference>
<dbReference type="InterPro" id="IPR013083">
    <property type="entry name" value="Znf_RING/FYVE/PHD"/>
</dbReference>
<feature type="compositionally biased region" description="Low complexity" evidence="6">
    <location>
        <begin position="1403"/>
        <end position="1414"/>
    </location>
</feature>
<feature type="region of interest" description="Disordered" evidence="6">
    <location>
        <begin position="1021"/>
        <end position="1087"/>
    </location>
</feature>
<dbReference type="InterPro" id="IPR011011">
    <property type="entry name" value="Znf_FYVE_PHD"/>
</dbReference>
<keyword evidence="1" id="KW-0479">Metal-binding</keyword>
<proteinExistence type="predicted"/>
<dbReference type="PROSITE" id="PS50016">
    <property type="entry name" value="ZF_PHD_2"/>
    <property type="match status" value="2"/>
</dbReference>
<feature type="domain" description="PHD-type" evidence="7">
    <location>
        <begin position="1093"/>
        <end position="1143"/>
    </location>
</feature>
<dbReference type="InterPro" id="IPR043151">
    <property type="entry name" value="BAH_sf"/>
</dbReference>
<dbReference type="GO" id="GO:0048189">
    <property type="term" value="C:Lid2 complex"/>
    <property type="evidence" value="ECO:0007669"/>
    <property type="project" value="TreeGrafter"/>
</dbReference>
<evidence type="ECO:0000259" key="9">
    <source>
        <dbReference type="PROSITE" id="PS51156"/>
    </source>
</evidence>
<evidence type="ECO:0000259" key="8">
    <source>
        <dbReference type="PROSITE" id="PS51038"/>
    </source>
</evidence>
<feature type="compositionally biased region" description="Pro residues" evidence="6">
    <location>
        <begin position="1606"/>
        <end position="1620"/>
    </location>
</feature>
<dbReference type="Pfam" id="PF13832">
    <property type="entry name" value="zf-HC5HC2H_2"/>
    <property type="match status" value="1"/>
</dbReference>
<dbReference type="SMART" id="SM00249">
    <property type="entry name" value="PHD"/>
    <property type="match status" value="3"/>
</dbReference>
<feature type="compositionally biased region" description="Low complexity" evidence="6">
    <location>
        <begin position="1746"/>
        <end position="1765"/>
    </location>
</feature>
<name>A0A2U3EIT1_PURLI</name>
<dbReference type="SMART" id="SM00439">
    <property type="entry name" value="BAH"/>
    <property type="match status" value="1"/>
</dbReference>
<feature type="compositionally biased region" description="Low complexity" evidence="6">
    <location>
        <begin position="273"/>
        <end position="285"/>
    </location>
</feature>
<feature type="compositionally biased region" description="Polar residues" evidence="6">
    <location>
        <begin position="1692"/>
        <end position="1705"/>
    </location>
</feature>
<dbReference type="PROSITE" id="PS51805">
    <property type="entry name" value="EPHD"/>
    <property type="match status" value="1"/>
</dbReference>
<dbReference type="Pfam" id="PF13831">
    <property type="entry name" value="PHD_2"/>
    <property type="match status" value="1"/>
</dbReference>
<comment type="caution">
    <text evidence="12">The sequence shown here is derived from an EMBL/GenBank/DDBJ whole genome shotgun (WGS) entry which is preliminary data.</text>
</comment>
<dbReference type="GO" id="GO:0036205">
    <property type="term" value="P:histone catabolic process"/>
    <property type="evidence" value="ECO:0007669"/>
    <property type="project" value="TreeGrafter"/>
</dbReference>
<dbReference type="Pfam" id="PF00628">
    <property type="entry name" value="PHD"/>
    <property type="match status" value="1"/>
</dbReference>
<feature type="region of interest" description="Disordered" evidence="6">
    <location>
        <begin position="1403"/>
        <end position="1422"/>
    </location>
</feature>
<dbReference type="GO" id="GO:0004842">
    <property type="term" value="F:ubiquitin-protein transferase activity"/>
    <property type="evidence" value="ECO:0007669"/>
    <property type="project" value="TreeGrafter"/>
</dbReference>
<evidence type="ECO:0000256" key="3">
    <source>
        <dbReference type="ARBA" id="ARBA00022833"/>
    </source>
</evidence>
<evidence type="ECO:0000259" key="11">
    <source>
        <dbReference type="PROSITE" id="PS51805"/>
    </source>
</evidence>
<evidence type="ECO:0000313" key="13">
    <source>
        <dbReference type="Proteomes" id="UP000245956"/>
    </source>
</evidence>
<dbReference type="InterPro" id="IPR001025">
    <property type="entry name" value="BAH_dom"/>
</dbReference>
<feature type="region of interest" description="Disordered" evidence="6">
    <location>
        <begin position="160"/>
        <end position="336"/>
    </location>
</feature>
<feature type="compositionally biased region" description="Low complexity" evidence="6">
    <location>
        <begin position="296"/>
        <end position="312"/>
    </location>
</feature>
<dbReference type="InterPro" id="IPR009057">
    <property type="entry name" value="Homeodomain-like_sf"/>
</dbReference>
<evidence type="ECO:0000313" key="12">
    <source>
        <dbReference type="EMBL" id="PWI74435.1"/>
    </source>
</evidence>
<feature type="region of interest" description="Disordered" evidence="6">
    <location>
        <begin position="718"/>
        <end position="761"/>
    </location>
</feature>
<dbReference type="InterPro" id="IPR000949">
    <property type="entry name" value="ELM2_dom"/>
</dbReference>
<feature type="domain" description="BAH" evidence="8">
    <location>
        <begin position="377"/>
        <end position="495"/>
    </location>
</feature>
<dbReference type="PANTHER" id="PTHR47672">
    <property type="entry name" value="E3 UBIQUITIN-PROTEIN LIGASE SNT2"/>
    <property type="match status" value="1"/>
</dbReference>
<evidence type="ECO:0000259" key="7">
    <source>
        <dbReference type="PROSITE" id="PS50016"/>
    </source>
</evidence>
<feature type="region of interest" description="Disordered" evidence="6">
    <location>
        <begin position="1482"/>
        <end position="1771"/>
    </location>
</feature>
<gene>
    <name evidence="12" type="ORF">PCL_07749</name>
</gene>
<dbReference type="EMBL" id="LCWV01000003">
    <property type="protein sequence ID" value="PWI74435.1"/>
    <property type="molecule type" value="Genomic_DNA"/>
</dbReference>
<evidence type="ECO:0000256" key="1">
    <source>
        <dbReference type="ARBA" id="ARBA00022723"/>
    </source>
</evidence>
<dbReference type="FunFam" id="3.30.40.10:FF:000486">
    <property type="entry name" value="PHD finger and BAH domain (Snt2)"/>
    <property type="match status" value="1"/>
</dbReference>
<feature type="domain" description="SANT" evidence="10">
    <location>
        <begin position="827"/>
        <end position="872"/>
    </location>
</feature>